<dbReference type="InterPro" id="IPR015421">
    <property type="entry name" value="PyrdxlP-dep_Trfase_major"/>
</dbReference>
<dbReference type="InterPro" id="IPR020578">
    <property type="entry name" value="Aminotrans_V_PyrdxlP_BS"/>
</dbReference>
<dbReference type="InterPro" id="IPR000192">
    <property type="entry name" value="Aminotrans_V_dom"/>
</dbReference>
<organism evidence="11 12">
    <name type="scientific">Candidatus Scatenecus faecavium</name>
    <dbReference type="NCBI Taxonomy" id="2840915"/>
    <lineage>
        <taxon>Bacteria</taxon>
        <taxon>Candidatus Scatenecus</taxon>
    </lineage>
</organism>
<keyword evidence="4" id="KW-0808">Transferase</keyword>
<evidence type="ECO:0000313" key="11">
    <source>
        <dbReference type="EMBL" id="HIS83852.1"/>
    </source>
</evidence>
<evidence type="ECO:0000256" key="2">
    <source>
        <dbReference type="ARBA" id="ARBA00009236"/>
    </source>
</evidence>
<proteinExistence type="inferred from homology"/>
<dbReference type="EMBL" id="DVJO01000211">
    <property type="protein sequence ID" value="HIS83852.1"/>
    <property type="molecule type" value="Genomic_DNA"/>
</dbReference>
<dbReference type="InterPro" id="IPR015422">
    <property type="entry name" value="PyrdxlP-dep_Trfase_small"/>
</dbReference>
<dbReference type="GO" id="GO:0019265">
    <property type="term" value="P:glycine biosynthetic process, by transamination of glyoxylate"/>
    <property type="evidence" value="ECO:0007669"/>
    <property type="project" value="TreeGrafter"/>
</dbReference>
<accession>A0A9D1FXB8</accession>
<feature type="domain" description="Aminotransferase class V" evidence="10">
    <location>
        <begin position="23"/>
        <end position="329"/>
    </location>
</feature>
<dbReference type="PROSITE" id="PS00595">
    <property type="entry name" value="AA_TRANSFER_CLASS_5"/>
    <property type="match status" value="1"/>
</dbReference>
<dbReference type="PANTHER" id="PTHR21152">
    <property type="entry name" value="AMINOTRANSFERASE CLASS V"/>
    <property type="match status" value="1"/>
</dbReference>
<reference evidence="11" key="1">
    <citation type="submission" date="2020-10" db="EMBL/GenBank/DDBJ databases">
        <authorList>
            <person name="Gilroy R."/>
        </authorList>
    </citation>
    <scope>NUCLEOTIDE SEQUENCE</scope>
    <source>
        <strain evidence="11">CHK152-2994</strain>
    </source>
</reference>
<dbReference type="GO" id="GO:0008453">
    <property type="term" value="F:alanine-glyoxylate transaminase activity"/>
    <property type="evidence" value="ECO:0007669"/>
    <property type="project" value="TreeGrafter"/>
</dbReference>
<dbReference type="Gene3D" id="3.40.640.10">
    <property type="entry name" value="Type I PLP-dependent aspartate aminotransferase-like (Major domain)"/>
    <property type="match status" value="1"/>
</dbReference>
<name>A0A9D1FXB8_9BACT</name>
<reference evidence="11" key="2">
    <citation type="journal article" date="2021" name="PeerJ">
        <title>Extensive microbial diversity within the chicken gut microbiome revealed by metagenomics and culture.</title>
        <authorList>
            <person name="Gilroy R."/>
            <person name="Ravi A."/>
            <person name="Getino M."/>
            <person name="Pursley I."/>
            <person name="Horton D.L."/>
            <person name="Alikhan N.F."/>
            <person name="Baker D."/>
            <person name="Gharbi K."/>
            <person name="Hall N."/>
            <person name="Watson M."/>
            <person name="Adriaenssens E.M."/>
            <person name="Foster-Nyarko E."/>
            <person name="Jarju S."/>
            <person name="Secka A."/>
            <person name="Antonio M."/>
            <person name="Oren A."/>
            <person name="Chaudhuri R.R."/>
            <person name="La Ragione R."/>
            <person name="Hildebrand F."/>
            <person name="Pallen M.J."/>
        </authorList>
    </citation>
    <scope>NUCLEOTIDE SEQUENCE</scope>
    <source>
        <strain evidence="11">CHK152-2994</strain>
    </source>
</reference>
<sequence>MKDKTLLMIPGPTPVPENVLLEMAKAPVPHRSSEFSAIFDEVNENLKWIFQTKNDVFIFASSGTGAMEAALSNLVNAGDKVLSLVIGNFGERWAKIAESHGAIAERLSVPYGEVINPADLKKRLDEDVNKEIKIVTLTQSETSTGAVNDVKALCKIINEHGALSVVDGVTSVGAIDIKPDEWKIDVLVSGSQKGFMIPPGLAFLTASDRAFEVHKQCKYPGFYFNWSSYKKSLSQHTTPYTPAVNLIIALHAALKMLREEGLENVLARHKSNAMLLRNSLREMGLKLFVEDDSKASYAVTSVYPPEGVSVPDIRRILKDDYDIIVANGQNDLKDKIFRIGTLGFVSERDILTVVAALKAVIEKLKV</sequence>
<comment type="similarity">
    <text evidence="2 8">Belongs to the class-V pyridoxal-phosphate-dependent aminotransferase family.</text>
</comment>
<dbReference type="SUPFAM" id="SSF53383">
    <property type="entry name" value="PLP-dependent transferases"/>
    <property type="match status" value="1"/>
</dbReference>
<feature type="modified residue" description="N6-(pyridoxal phosphate)lysine" evidence="7">
    <location>
        <position position="193"/>
    </location>
</feature>
<dbReference type="AlphaFoldDB" id="A0A9D1FXB8"/>
<dbReference type="Proteomes" id="UP000824139">
    <property type="component" value="Unassembled WGS sequence"/>
</dbReference>
<comment type="cofactor">
    <cofactor evidence="1 7 9">
        <name>pyridoxal 5'-phosphate</name>
        <dbReference type="ChEBI" id="CHEBI:597326"/>
    </cofactor>
</comment>
<comment type="caution">
    <text evidence="11">The sequence shown here is derived from an EMBL/GenBank/DDBJ whole genome shotgun (WGS) entry which is preliminary data.</text>
</comment>
<dbReference type="Gene3D" id="3.90.1150.10">
    <property type="entry name" value="Aspartate Aminotransferase, domain 1"/>
    <property type="match status" value="1"/>
</dbReference>
<keyword evidence="5 7" id="KW-0663">Pyridoxal phosphate</keyword>
<dbReference type="PIRSF" id="PIRSF000524">
    <property type="entry name" value="SPT"/>
    <property type="match status" value="1"/>
</dbReference>
<evidence type="ECO:0000256" key="3">
    <source>
        <dbReference type="ARBA" id="ARBA00022576"/>
    </source>
</evidence>
<protein>
    <submittedName>
        <fullName evidence="11">Alanine--glyoxylate aminotransferase family protein</fullName>
    </submittedName>
</protein>
<evidence type="ECO:0000256" key="1">
    <source>
        <dbReference type="ARBA" id="ARBA00001933"/>
    </source>
</evidence>
<evidence type="ECO:0000256" key="9">
    <source>
        <dbReference type="RuleBase" id="RU004504"/>
    </source>
</evidence>
<gene>
    <name evidence="11" type="ORF">IAD41_09645</name>
</gene>
<dbReference type="Pfam" id="PF00266">
    <property type="entry name" value="Aminotran_5"/>
    <property type="match status" value="1"/>
</dbReference>
<keyword evidence="3 11" id="KW-0032">Aminotransferase</keyword>
<evidence type="ECO:0000259" key="10">
    <source>
        <dbReference type="Pfam" id="PF00266"/>
    </source>
</evidence>
<evidence type="ECO:0000256" key="4">
    <source>
        <dbReference type="ARBA" id="ARBA00022679"/>
    </source>
</evidence>
<feature type="binding site" evidence="6">
    <location>
        <position position="338"/>
    </location>
    <ligand>
        <name>substrate</name>
    </ligand>
</feature>
<dbReference type="InterPro" id="IPR024169">
    <property type="entry name" value="SP_NH2Trfase/AEP_transaminase"/>
</dbReference>
<dbReference type="GO" id="GO:0004760">
    <property type="term" value="F:L-serine-pyruvate transaminase activity"/>
    <property type="evidence" value="ECO:0007669"/>
    <property type="project" value="TreeGrafter"/>
</dbReference>
<dbReference type="InterPro" id="IPR015424">
    <property type="entry name" value="PyrdxlP-dep_Trfase"/>
</dbReference>
<evidence type="ECO:0000256" key="5">
    <source>
        <dbReference type="ARBA" id="ARBA00022898"/>
    </source>
</evidence>
<evidence type="ECO:0000313" key="12">
    <source>
        <dbReference type="Proteomes" id="UP000824139"/>
    </source>
</evidence>
<evidence type="ECO:0000256" key="8">
    <source>
        <dbReference type="RuleBase" id="RU004075"/>
    </source>
</evidence>
<dbReference type="PANTHER" id="PTHR21152:SF40">
    <property type="entry name" value="ALANINE--GLYOXYLATE AMINOTRANSFERASE"/>
    <property type="match status" value="1"/>
</dbReference>
<evidence type="ECO:0000256" key="7">
    <source>
        <dbReference type="PIRSR" id="PIRSR000524-50"/>
    </source>
</evidence>
<dbReference type="FunFam" id="3.40.640.10:FF:000027">
    <property type="entry name" value="Serine--pyruvate aminotransferase, mitochondrial"/>
    <property type="match status" value="1"/>
</dbReference>
<evidence type="ECO:0000256" key="6">
    <source>
        <dbReference type="PIRSR" id="PIRSR000524-1"/>
    </source>
</evidence>